<comment type="similarity">
    <text evidence="1">Belongs to the sigma-70 factor family. ECF subfamily.</text>
</comment>
<dbReference type="PANTHER" id="PTHR43133">
    <property type="entry name" value="RNA POLYMERASE ECF-TYPE SIGMA FACTO"/>
    <property type="match status" value="1"/>
</dbReference>
<dbReference type="GO" id="GO:0003677">
    <property type="term" value="F:DNA binding"/>
    <property type="evidence" value="ECO:0007669"/>
    <property type="project" value="InterPro"/>
</dbReference>
<evidence type="ECO:0000256" key="4">
    <source>
        <dbReference type="ARBA" id="ARBA00023163"/>
    </source>
</evidence>
<evidence type="ECO:0000256" key="1">
    <source>
        <dbReference type="ARBA" id="ARBA00010641"/>
    </source>
</evidence>
<dbReference type="KEGG" id="siv:SSIL_2337"/>
<dbReference type="InterPro" id="IPR007627">
    <property type="entry name" value="RNA_pol_sigma70_r2"/>
</dbReference>
<reference evidence="8" key="1">
    <citation type="submission" date="2011-04" db="EMBL/GenBank/DDBJ databases">
        <title>Genome sequence of Solibacillus silvestris StLB046.</title>
        <authorList>
            <person name="Morohoshi T."/>
            <person name="Someya N."/>
            <person name="Ikeda T."/>
        </authorList>
    </citation>
    <scope>NUCLEOTIDE SEQUENCE [LARGE SCALE GENOMIC DNA]</scope>
    <source>
        <strain evidence="8">StLB046</strain>
    </source>
</reference>
<keyword evidence="8" id="KW-1185">Reference proteome</keyword>
<evidence type="ECO:0000259" key="5">
    <source>
        <dbReference type="Pfam" id="PF04542"/>
    </source>
</evidence>
<dbReference type="Pfam" id="PF04542">
    <property type="entry name" value="Sigma70_r2"/>
    <property type="match status" value="1"/>
</dbReference>
<dbReference type="PANTHER" id="PTHR43133:SF51">
    <property type="entry name" value="RNA POLYMERASE SIGMA FACTOR"/>
    <property type="match status" value="1"/>
</dbReference>
<dbReference type="NCBIfam" id="TIGR02937">
    <property type="entry name" value="sigma70-ECF"/>
    <property type="match status" value="1"/>
</dbReference>
<dbReference type="GO" id="GO:0006352">
    <property type="term" value="P:DNA-templated transcription initiation"/>
    <property type="evidence" value="ECO:0007669"/>
    <property type="project" value="InterPro"/>
</dbReference>
<keyword evidence="3" id="KW-0731">Sigma factor</keyword>
<dbReference type="InterPro" id="IPR013324">
    <property type="entry name" value="RNA_pol_sigma_r3/r4-like"/>
</dbReference>
<proteinExistence type="inferred from homology"/>
<dbReference type="Gene3D" id="1.10.1740.10">
    <property type="match status" value="1"/>
</dbReference>
<evidence type="ECO:0000313" key="8">
    <source>
        <dbReference type="Proteomes" id="UP000006691"/>
    </source>
</evidence>
<name>F2FAJ3_SOLSS</name>
<dbReference type="InterPro" id="IPR013325">
    <property type="entry name" value="RNA_pol_sigma_r2"/>
</dbReference>
<evidence type="ECO:0000256" key="2">
    <source>
        <dbReference type="ARBA" id="ARBA00023015"/>
    </source>
</evidence>
<dbReference type="CDD" id="cd06171">
    <property type="entry name" value="Sigma70_r4"/>
    <property type="match status" value="1"/>
</dbReference>
<organism evidence="7 8">
    <name type="scientific">Solibacillus silvestris (strain StLB046)</name>
    <name type="common">Bacillus silvestris</name>
    <dbReference type="NCBI Taxonomy" id="1002809"/>
    <lineage>
        <taxon>Bacteria</taxon>
        <taxon>Bacillati</taxon>
        <taxon>Bacillota</taxon>
        <taxon>Bacilli</taxon>
        <taxon>Bacillales</taxon>
        <taxon>Caryophanaceae</taxon>
        <taxon>Solibacillus</taxon>
    </lineage>
</organism>
<dbReference type="AlphaFoldDB" id="F2FAJ3"/>
<dbReference type="GO" id="GO:0000428">
    <property type="term" value="C:DNA-directed RNA polymerase complex"/>
    <property type="evidence" value="ECO:0007669"/>
    <property type="project" value="UniProtKB-KW"/>
</dbReference>
<protein>
    <submittedName>
        <fullName evidence="7">DNA-directed RNA polymerase specialized sigma subunit, sigma24 homolog</fullName>
    </submittedName>
</protein>
<evidence type="ECO:0000313" key="7">
    <source>
        <dbReference type="EMBL" id="BAK16760.1"/>
    </source>
</evidence>
<dbReference type="SUPFAM" id="SSF88659">
    <property type="entry name" value="Sigma3 and sigma4 domains of RNA polymerase sigma factors"/>
    <property type="match status" value="1"/>
</dbReference>
<gene>
    <name evidence="7" type="ordered locus">SSIL_2337</name>
</gene>
<dbReference type="Pfam" id="PF08281">
    <property type="entry name" value="Sigma70_r4_2"/>
    <property type="match status" value="1"/>
</dbReference>
<dbReference type="RefSeq" id="WP_014824023.1">
    <property type="nucleotide sequence ID" value="NC_018065.1"/>
</dbReference>
<dbReference type="GO" id="GO:0016987">
    <property type="term" value="F:sigma factor activity"/>
    <property type="evidence" value="ECO:0007669"/>
    <property type="project" value="UniProtKB-KW"/>
</dbReference>
<dbReference type="InterPro" id="IPR036388">
    <property type="entry name" value="WH-like_DNA-bd_sf"/>
</dbReference>
<keyword evidence="4" id="KW-0804">Transcription</keyword>
<keyword evidence="2" id="KW-0805">Transcription regulation</keyword>
<dbReference type="InterPro" id="IPR039425">
    <property type="entry name" value="RNA_pol_sigma-70-like"/>
</dbReference>
<evidence type="ECO:0000259" key="6">
    <source>
        <dbReference type="Pfam" id="PF08281"/>
    </source>
</evidence>
<dbReference type="eggNOG" id="COG1595">
    <property type="taxonomic scope" value="Bacteria"/>
</dbReference>
<dbReference type="PATRIC" id="fig|1002809.3.peg.2355"/>
<keyword evidence="7" id="KW-0240">DNA-directed RNA polymerase</keyword>
<accession>F2FAJ3</accession>
<reference evidence="7 8" key="2">
    <citation type="journal article" date="2012" name="J. Biosci. Bioeng.">
        <title>Complete genome sequence and characterization of the N-acylhomoserine lactone-degrading gene of the potato leaf-associated Solibacillus silvestris.</title>
        <authorList>
            <person name="Morohoshi T."/>
            <person name="Tominaga Y."/>
            <person name="Someya N."/>
            <person name="Ikeda T."/>
        </authorList>
    </citation>
    <scope>NUCLEOTIDE SEQUENCE [LARGE SCALE GENOMIC DNA]</scope>
    <source>
        <strain evidence="7 8">StLB046</strain>
    </source>
</reference>
<dbReference type="SUPFAM" id="SSF88946">
    <property type="entry name" value="Sigma2 domain of RNA polymerase sigma factors"/>
    <property type="match status" value="1"/>
</dbReference>
<dbReference type="EMBL" id="AP012157">
    <property type="protein sequence ID" value="BAK16760.1"/>
    <property type="molecule type" value="Genomic_DNA"/>
</dbReference>
<sequence>MNNKKEHLAFKAIHGDKLAFEELLKGEGEKLYKIAFLHMQNKEDTLDVLQEATCKAYLAIGQLKEPAYFSTWLIKILIRSAYKELERKKKLITLPEETITYILESNQVEEPTFDLTESLATLKPEYKNAILLFYYYDLPIRTIAASMGKPSSTIKTYLRRAKLELKQKLGDDYYAQRFT</sequence>
<dbReference type="InterPro" id="IPR013249">
    <property type="entry name" value="RNA_pol_sigma70_r4_t2"/>
</dbReference>
<dbReference type="Gene3D" id="1.10.10.10">
    <property type="entry name" value="Winged helix-like DNA-binding domain superfamily/Winged helix DNA-binding domain"/>
    <property type="match status" value="1"/>
</dbReference>
<feature type="domain" description="RNA polymerase sigma factor 70 region 4 type 2" evidence="6">
    <location>
        <begin position="115"/>
        <end position="165"/>
    </location>
</feature>
<dbReference type="InterPro" id="IPR014284">
    <property type="entry name" value="RNA_pol_sigma-70_dom"/>
</dbReference>
<evidence type="ECO:0000256" key="3">
    <source>
        <dbReference type="ARBA" id="ARBA00023082"/>
    </source>
</evidence>
<feature type="domain" description="RNA polymerase sigma-70 region 2" evidence="5">
    <location>
        <begin position="29"/>
        <end position="89"/>
    </location>
</feature>
<dbReference type="Proteomes" id="UP000006691">
    <property type="component" value="Chromosome"/>
</dbReference>
<dbReference type="STRING" id="1002809.SSIL_2337"/>
<dbReference type="HOGENOM" id="CLU_047691_3_1_9"/>